<dbReference type="EMBL" id="JAKXMK010000008">
    <property type="protein sequence ID" value="MCH6166105.1"/>
    <property type="molecule type" value="Genomic_DNA"/>
</dbReference>
<comment type="caution">
    <text evidence="2">The sequence shown here is derived from an EMBL/GenBank/DDBJ whole genome shotgun (WGS) entry which is preliminary data.</text>
</comment>
<evidence type="ECO:0000256" key="1">
    <source>
        <dbReference type="SAM" id="SignalP"/>
    </source>
</evidence>
<evidence type="ECO:0008006" key="4">
    <source>
        <dbReference type="Google" id="ProtNLM"/>
    </source>
</evidence>
<dbReference type="RefSeq" id="WP_241036140.1">
    <property type="nucleotide sequence ID" value="NZ_BAAAJF010000020.1"/>
</dbReference>
<proteinExistence type="predicted"/>
<sequence length="162" mass="16258">MGLVPRATMLAATLVACAFAAGCGGSVADADGREPTRAAPPASSPFCVAAQQNVAAVRPLSALITRGGGSPEELTNTIDGVRRAGAAMLNSAPDEIHDDVQLTVDSMGLQLDALLANGGNGAAVARDPQLNARLAAPELAAARERVQAYVNENCGALPGTGR</sequence>
<protein>
    <recommendedName>
        <fullName evidence="4">Lipoprotein</fullName>
    </recommendedName>
</protein>
<feature type="signal peptide" evidence="1">
    <location>
        <begin position="1"/>
        <end position="20"/>
    </location>
</feature>
<gene>
    <name evidence="2" type="ORF">MMF94_10465</name>
</gene>
<dbReference type="PROSITE" id="PS51257">
    <property type="entry name" value="PROKAR_LIPOPROTEIN"/>
    <property type="match status" value="1"/>
</dbReference>
<dbReference type="Proteomes" id="UP001299970">
    <property type="component" value="Unassembled WGS sequence"/>
</dbReference>
<organism evidence="2 3">
    <name type="scientific">Pseudonocardia alaniniphila</name>
    <dbReference type="NCBI Taxonomy" id="75291"/>
    <lineage>
        <taxon>Bacteria</taxon>
        <taxon>Bacillati</taxon>
        <taxon>Actinomycetota</taxon>
        <taxon>Actinomycetes</taxon>
        <taxon>Pseudonocardiales</taxon>
        <taxon>Pseudonocardiaceae</taxon>
        <taxon>Pseudonocardia</taxon>
    </lineage>
</organism>
<evidence type="ECO:0000313" key="2">
    <source>
        <dbReference type="EMBL" id="MCH6166105.1"/>
    </source>
</evidence>
<reference evidence="2 3" key="1">
    <citation type="submission" date="2022-03" db="EMBL/GenBank/DDBJ databases">
        <title>Pseudonocardia alaer sp. nov., a novel actinomycete isolated from reed forest soil.</title>
        <authorList>
            <person name="Wang L."/>
        </authorList>
    </citation>
    <scope>NUCLEOTIDE SEQUENCE [LARGE SCALE GENOMIC DNA]</scope>
    <source>
        <strain evidence="2 3">Y-16303</strain>
    </source>
</reference>
<keyword evidence="3" id="KW-1185">Reference proteome</keyword>
<evidence type="ECO:0000313" key="3">
    <source>
        <dbReference type="Proteomes" id="UP001299970"/>
    </source>
</evidence>
<name>A0ABS9TC26_9PSEU</name>
<feature type="chain" id="PRO_5045956044" description="Lipoprotein" evidence="1">
    <location>
        <begin position="21"/>
        <end position="162"/>
    </location>
</feature>
<accession>A0ABS9TC26</accession>
<keyword evidence="1" id="KW-0732">Signal</keyword>